<dbReference type="InterPro" id="IPR024344">
    <property type="entry name" value="MDMPI_metal-binding"/>
</dbReference>
<dbReference type="InterPro" id="IPR034660">
    <property type="entry name" value="DinB/YfiT-like"/>
</dbReference>
<evidence type="ECO:0000259" key="1">
    <source>
        <dbReference type="Pfam" id="PF11716"/>
    </source>
</evidence>
<keyword evidence="3" id="KW-1185">Reference proteome</keyword>
<dbReference type="RefSeq" id="WP_345128709.1">
    <property type="nucleotide sequence ID" value="NZ_BAABAT010000010.1"/>
</dbReference>
<dbReference type="InterPro" id="IPR017517">
    <property type="entry name" value="Maleyloyr_isom"/>
</dbReference>
<sequence length="193" mass="20334">MESKQDAAPTRQLGRAFASTRVVLAKVGPDQLDAATPCASWDVRALINHFVGSARWGASAAMGTGYEITDEDYAAGDFLARYDDSIEVALAAFGSAGVLEKTIELAFGAFSGADLMGLVARDQFTHGWDLARAIGCHTDLDPELADELLVRARVEILDAYRGAEGDAIFGPIVEAPAGACPADRLAAFLGRSI</sequence>
<dbReference type="Proteomes" id="UP001500620">
    <property type="component" value="Unassembled WGS sequence"/>
</dbReference>
<protein>
    <submittedName>
        <fullName evidence="2">TIGR03086 family metal-binding protein</fullName>
    </submittedName>
</protein>
<gene>
    <name evidence="2" type="ORF">GCM10022255_041100</name>
</gene>
<accession>A0ABP8DAF0</accession>
<dbReference type="NCBIfam" id="TIGR03083">
    <property type="entry name" value="maleylpyruvate isomerase family mycothiol-dependent enzyme"/>
    <property type="match status" value="1"/>
</dbReference>
<dbReference type="InterPro" id="IPR017520">
    <property type="entry name" value="CHP03086"/>
</dbReference>
<evidence type="ECO:0000313" key="3">
    <source>
        <dbReference type="Proteomes" id="UP001500620"/>
    </source>
</evidence>
<feature type="domain" description="Mycothiol-dependent maleylpyruvate isomerase metal-binding" evidence="1">
    <location>
        <begin position="15"/>
        <end position="131"/>
    </location>
</feature>
<name>A0ABP8DAF0_9ACTN</name>
<dbReference type="SUPFAM" id="SSF109854">
    <property type="entry name" value="DinB/YfiT-like putative metalloenzymes"/>
    <property type="match status" value="1"/>
</dbReference>
<dbReference type="NCBIfam" id="TIGR03086">
    <property type="entry name" value="TIGR03086 family metal-binding protein"/>
    <property type="match status" value="1"/>
</dbReference>
<evidence type="ECO:0000313" key="2">
    <source>
        <dbReference type="EMBL" id="GAA4250839.1"/>
    </source>
</evidence>
<dbReference type="Pfam" id="PF11716">
    <property type="entry name" value="MDMPI_N"/>
    <property type="match status" value="1"/>
</dbReference>
<reference evidence="3" key="1">
    <citation type="journal article" date="2019" name="Int. J. Syst. Evol. Microbiol.">
        <title>The Global Catalogue of Microorganisms (GCM) 10K type strain sequencing project: providing services to taxonomists for standard genome sequencing and annotation.</title>
        <authorList>
            <consortium name="The Broad Institute Genomics Platform"/>
            <consortium name="The Broad Institute Genome Sequencing Center for Infectious Disease"/>
            <person name="Wu L."/>
            <person name="Ma J."/>
        </authorList>
    </citation>
    <scope>NUCLEOTIDE SEQUENCE [LARGE SCALE GENOMIC DNA]</scope>
    <source>
        <strain evidence="3">JCM 17441</strain>
    </source>
</reference>
<dbReference type="Gene3D" id="1.20.120.450">
    <property type="entry name" value="dinb family like domain"/>
    <property type="match status" value="1"/>
</dbReference>
<dbReference type="EMBL" id="BAABAT010000010">
    <property type="protein sequence ID" value="GAA4250839.1"/>
    <property type="molecule type" value="Genomic_DNA"/>
</dbReference>
<organism evidence="2 3">
    <name type="scientific">Dactylosporangium darangshiense</name>
    <dbReference type="NCBI Taxonomy" id="579108"/>
    <lineage>
        <taxon>Bacteria</taxon>
        <taxon>Bacillati</taxon>
        <taxon>Actinomycetota</taxon>
        <taxon>Actinomycetes</taxon>
        <taxon>Micromonosporales</taxon>
        <taxon>Micromonosporaceae</taxon>
        <taxon>Dactylosporangium</taxon>
    </lineage>
</organism>
<proteinExistence type="predicted"/>
<comment type="caution">
    <text evidence="2">The sequence shown here is derived from an EMBL/GenBank/DDBJ whole genome shotgun (WGS) entry which is preliminary data.</text>
</comment>